<dbReference type="InterPro" id="IPR001424">
    <property type="entry name" value="SOD_Cu_Zn_dom"/>
</dbReference>
<dbReference type="GO" id="GO:0005507">
    <property type="term" value="F:copper ion binding"/>
    <property type="evidence" value="ECO:0007669"/>
    <property type="project" value="InterPro"/>
</dbReference>
<feature type="domain" description="Superoxide dismutase copper/zinc binding" evidence="3">
    <location>
        <begin position="36"/>
        <end position="160"/>
    </location>
</feature>
<dbReference type="PROSITE" id="PS00087">
    <property type="entry name" value="SOD_CU_ZN_1"/>
    <property type="match status" value="1"/>
</dbReference>
<evidence type="ECO:0000256" key="1">
    <source>
        <dbReference type="ARBA" id="ARBA00010457"/>
    </source>
</evidence>
<dbReference type="Proteomes" id="UP000824101">
    <property type="component" value="Unassembled WGS sequence"/>
</dbReference>
<evidence type="ECO:0000259" key="3">
    <source>
        <dbReference type="Pfam" id="PF00080"/>
    </source>
</evidence>
<evidence type="ECO:0000313" key="5">
    <source>
        <dbReference type="Proteomes" id="UP000824101"/>
    </source>
</evidence>
<dbReference type="PANTHER" id="PTHR10003">
    <property type="entry name" value="SUPEROXIDE DISMUTASE CU-ZN -RELATED"/>
    <property type="match status" value="1"/>
</dbReference>
<name>A0A9D2GI58_9FIRM</name>
<evidence type="ECO:0000313" key="4">
    <source>
        <dbReference type="EMBL" id="HIZ79330.1"/>
    </source>
</evidence>
<gene>
    <name evidence="4" type="ORF">IAA17_06035</name>
</gene>
<protein>
    <submittedName>
        <fullName evidence="4">Superoxide dismutase family protein</fullName>
    </submittedName>
</protein>
<dbReference type="InterPro" id="IPR036423">
    <property type="entry name" value="SOD-like_Cu/Zn_dom_sf"/>
</dbReference>
<dbReference type="InterPro" id="IPR018152">
    <property type="entry name" value="SOD_Cu/Zn_BS"/>
</dbReference>
<accession>A0A9D2GI58</accession>
<evidence type="ECO:0000256" key="2">
    <source>
        <dbReference type="ARBA" id="ARBA00024900"/>
    </source>
</evidence>
<sequence>MEPSQTPRDMFSQILAGNRPQAAAWVRGGKDAASLSGLVKFFDTPYGGILVEAEIFGLPNISRENSSDFYGIHIHEKGDCSGDFSGAGGHYNPDHQPHPRHRGDLLPLLGSQGYAWGAFYDKRFQVQDILGRSVVIHRNRDDFTSQPSGDSGEMIGCGVIYPGG</sequence>
<dbReference type="AlphaFoldDB" id="A0A9D2GI58"/>
<dbReference type="Pfam" id="PF00080">
    <property type="entry name" value="Sod_Cu"/>
    <property type="match status" value="1"/>
</dbReference>
<reference evidence="4" key="2">
    <citation type="submission" date="2021-04" db="EMBL/GenBank/DDBJ databases">
        <authorList>
            <person name="Gilroy R."/>
        </authorList>
    </citation>
    <scope>NUCLEOTIDE SEQUENCE</scope>
    <source>
        <strain evidence="4">ChiBcec1-1093</strain>
    </source>
</reference>
<dbReference type="Gene3D" id="2.60.40.200">
    <property type="entry name" value="Superoxide dismutase, copper/zinc binding domain"/>
    <property type="match status" value="1"/>
</dbReference>
<comment type="caution">
    <text evidence="4">The sequence shown here is derived from an EMBL/GenBank/DDBJ whole genome shotgun (WGS) entry which is preliminary data.</text>
</comment>
<dbReference type="InterPro" id="IPR024134">
    <property type="entry name" value="SOD_Cu/Zn_/chaperone"/>
</dbReference>
<dbReference type="SUPFAM" id="SSF49329">
    <property type="entry name" value="Cu,Zn superoxide dismutase-like"/>
    <property type="match status" value="1"/>
</dbReference>
<comment type="function">
    <text evidence="2">Destroys radicals which are normally produced within the cells and which are toxic to biological systems. May play a role in favoring mycobacterial survival in phagocytes.</text>
</comment>
<dbReference type="EMBL" id="DXBC01000094">
    <property type="protein sequence ID" value="HIZ79330.1"/>
    <property type="molecule type" value="Genomic_DNA"/>
</dbReference>
<reference evidence="4" key="1">
    <citation type="journal article" date="2021" name="PeerJ">
        <title>Extensive microbial diversity within the chicken gut microbiome revealed by metagenomics and culture.</title>
        <authorList>
            <person name="Gilroy R."/>
            <person name="Ravi A."/>
            <person name="Getino M."/>
            <person name="Pursley I."/>
            <person name="Horton D.L."/>
            <person name="Alikhan N.F."/>
            <person name="Baker D."/>
            <person name="Gharbi K."/>
            <person name="Hall N."/>
            <person name="Watson M."/>
            <person name="Adriaenssens E.M."/>
            <person name="Foster-Nyarko E."/>
            <person name="Jarju S."/>
            <person name="Secka A."/>
            <person name="Antonio M."/>
            <person name="Oren A."/>
            <person name="Chaudhuri R.R."/>
            <person name="La Ragione R."/>
            <person name="Hildebrand F."/>
            <person name="Pallen M.J."/>
        </authorList>
    </citation>
    <scope>NUCLEOTIDE SEQUENCE</scope>
    <source>
        <strain evidence="4">ChiBcec1-1093</strain>
    </source>
</reference>
<dbReference type="GO" id="GO:0006801">
    <property type="term" value="P:superoxide metabolic process"/>
    <property type="evidence" value="ECO:0007669"/>
    <property type="project" value="InterPro"/>
</dbReference>
<comment type="similarity">
    <text evidence="1">Belongs to the Cu-Zn superoxide dismutase family.</text>
</comment>
<organism evidence="4 5">
    <name type="scientific">Candidatus Lachnoclostridium stercorigallinarum</name>
    <dbReference type="NCBI Taxonomy" id="2838634"/>
    <lineage>
        <taxon>Bacteria</taxon>
        <taxon>Bacillati</taxon>
        <taxon>Bacillota</taxon>
        <taxon>Clostridia</taxon>
        <taxon>Lachnospirales</taxon>
        <taxon>Lachnospiraceae</taxon>
    </lineage>
</organism>
<proteinExistence type="inferred from homology"/>